<reference evidence="2 3" key="1">
    <citation type="submission" date="2020-01" db="EMBL/GenBank/DDBJ databases">
        <title>Rhizobium genotypes associated with high levels of biological nitrogen fixation by grain legumes in a temperate-maritime cropping system.</title>
        <authorList>
            <person name="Maluk M."/>
            <person name="Francesc Ferrando Molina F."/>
            <person name="Lopez Del Egido L."/>
            <person name="Lafos M."/>
            <person name="Langarica-Fuentes A."/>
            <person name="Gebre Yohannes G."/>
            <person name="Young M.W."/>
            <person name="Martin P."/>
            <person name="Gantlett R."/>
            <person name="Kenicer G."/>
            <person name="Hawes C."/>
            <person name="Begg G.S."/>
            <person name="Quilliam R.S."/>
            <person name="Squire G.R."/>
            <person name="Poole P.S."/>
            <person name="Young P.W."/>
            <person name="Iannetta P.M."/>
            <person name="James E.K."/>
        </authorList>
    </citation>
    <scope>NUCLEOTIDE SEQUENCE [LARGE SCALE GENOMIC DNA]</scope>
    <source>
        <strain evidence="2 3">JHI944</strain>
    </source>
</reference>
<feature type="compositionally biased region" description="Low complexity" evidence="1">
    <location>
        <begin position="54"/>
        <end position="66"/>
    </location>
</feature>
<gene>
    <name evidence="2" type="ORF">GUK36_43400</name>
</gene>
<keyword evidence="2" id="KW-0418">Kinase</keyword>
<accession>A0A6P0DTC2</accession>
<evidence type="ECO:0000256" key="1">
    <source>
        <dbReference type="SAM" id="MobiDB-lite"/>
    </source>
</evidence>
<protein>
    <submittedName>
        <fullName evidence="2">PAS domain-containing sensor histidine kinase</fullName>
    </submittedName>
</protein>
<feature type="non-terminal residue" evidence="2">
    <location>
        <position position="1"/>
    </location>
</feature>
<organism evidence="2 3">
    <name type="scientific">Rhizobium leguminosarum</name>
    <dbReference type="NCBI Taxonomy" id="384"/>
    <lineage>
        <taxon>Bacteria</taxon>
        <taxon>Pseudomonadati</taxon>
        <taxon>Pseudomonadota</taxon>
        <taxon>Alphaproteobacteria</taxon>
        <taxon>Hyphomicrobiales</taxon>
        <taxon>Rhizobiaceae</taxon>
        <taxon>Rhizobium/Agrobacterium group</taxon>
        <taxon>Rhizobium</taxon>
    </lineage>
</organism>
<dbReference type="AlphaFoldDB" id="A0A6P0DTC2"/>
<name>A0A6P0DTC2_RHILE</name>
<keyword evidence="2" id="KW-0808">Transferase</keyword>
<dbReference type="GO" id="GO:0016301">
    <property type="term" value="F:kinase activity"/>
    <property type="evidence" value="ECO:0007669"/>
    <property type="project" value="UniProtKB-KW"/>
</dbReference>
<dbReference type="Proteomes" id="UP000471409">
    <property type="component" value="Unassembled WGS sequence"/>
</dbReference>
<dbReference type="EMBL" id="WXXP01001179">
    <property type="protein sequence ID" value="NEK56074.1"/>
    <property type="molecule type" value="Genomic_DNA"/>
</dbReference>
<evidence type="ECO:0000313" key="2">
    <source>
        <dbReference type="EMBL" id="NEK56074.1"/>
    </source>
</evidence>
<proteinExistence type="predicted"/>
<feature type="non-terminal residue" evidence="2">
    <location>
        <position position="131"/>
    </location>
</feature>
<sequence>PTETAAASTDEAVEETQTAGHAEPDSDGGVIDGGADEAQEPAAVIEDNLASVAETVETAAPAEAPVDTSETPIEDTPEAVHEEPVIATPMVPDAPPAVELAAEPGFVFRPNSRATRFVWKIDAEGRFNEVS</sequence>
<feature type="region of interest" description="Disordered" evidence="1">
    <location>
        <begin position="54"/>
        <end position="81"/>
    </location>
</feature>
<comment type="caution">
    <text evidence="2">The sequence shown here is derived from an EMBL/GenBank/DDBJ whole genome shotgun (WGS) entry which is preliminary data.</text>
</comment>
<feature type="region of interest" description="Disordered" evidence="1">
    <location>
        <begin position="1"/>
        <end position="40"/>
    </location>
</feature>
<evidence type="ECO:0000313" key="3">
    <source>
        <dbReference type="Proteomes" id="UP000471409"/>
    </source>
</evidence>